<sequence length="60" mass="7008">MLYGYKRDTLIIAQYEIHAFSNACQKKIEWGNSRRPRARAEVHPPLQTHVEYGYGKSSLQ</sequence>
<reference evidence="1 2" key="1">
    <citation type="journal article" date="2015" name="Mol. Plant Microbe Interact.">
        <title>Genome, transcriptome, and functional analyses of Penicillium expansum provide new insights into secondary metabolism and pathogenicity.</title>
        <authorList>
            <person name="Ballester A.R."/>
            <person name="Marcet-Houben M."/>
            <person name="Levin E."/>
            <person name="Sela N."/>
            <person name="Selma-Lazaro C."/>
            <person name="Carmona L."/>
            <person name="Wisniewski M."/>
            <person name="Droby S."/>
            <person name="Gonzalez-Candelas L."/>
            <person name="Gabaldon T."/>
        </authorList>
    </citation>
    <scope>NUCLEOTIDE SEQUENCE [LARGE SCALE GENOMIC DNA]</scope>
    <source>
        <strain evidence="1 2">PHI-1</strain>
    </source>
</reference>
<comment type="caution">
    <text evidence="1">The sequence shown here is derived from an EMBL/GenBank/DDBJ whole genome shotgun (WGS) entry which is preliminary data.</text>
</comment>
<protein>
    <submittedName>
        <fullName evidence="1">Uncharacterized protein</fullName>
    </submittedName>
</protein>
<evidence type="ECO:0000313" key="2">
    <source>
        <dbReference type="Proteomes" id="UP000030104"/>
    </source>
</evidence>
<evidence type="ECO:0000313" key="1">
    <source>
        <dbReference type="EMBL" id="KGO78138.1"/>
    </source>
</evidence>
<accession>A0A0A2LG35</accession>
<organism evidence="1 2">
    <name type="scientific">Penicillium italicum</name>
    <name type="common">Blue mold</name>
    <dbReference type="NCBI Taxonomy" id="40296"/>
    <lineage>
        <taxon>Eukaryota</taxon>
        <taxon>Fungi</taxon>
        <taxon>Dikarya</taxon>
        <taxon>Ascomycota</taxon>
        <taxon>Pezizomycotina</taxon>
        <taxon>Eurotiomycetes</taxon>
        <taxon>Eurotiomycetidae</taxon>
        <taxon>Eurotiales</taxon>
        <taxon>Aspergillaceae</taxon>
        <taxon>Penicillium</taxon>
    </lineage>
</organism>
<proteinExistence type="predicted"/>
<dbReference type="HOGENOM" id="CLU_2942524_0_0_1"/>
<name>A0A0A2LG35_PENIT</name>
<dbReference type="AlphaFoldDB" id="A0A0A2LG35"/>
<dbReference type="EMBL" id="JQGA01000021">
    <property type="protein sequence ID" value="KGO78138.1"/>
    <property type="molecule type" value="Genomic_DNA"/>
</dbReference>
<keyword evidence="2" id="KW-1185">Reference proteome</keyword>
<dbReference type="Proteomes" id="UP000030104">
    <property type="component" value="Unassembled WGS sequence"/>
</dbReference>
<gene>
    <name evidence="1" type="ORF">PITC_034290</name>
</gene>